<dbReference type="Proteomes" id="UP000286921">
    <property type="component" value="Unassembled WGS sequence"/>
</dbReference>
<evidence type="ECO:0000313" key="3">
    <source>
        <dbReference type="Proteomes" id="UP000286921"/>
    </source>
</evidence>
<feature type="region of interest" description="Disordered" evidence="1">
    <location>
        <begin position="112"/>
        <end position="137"/>
    </location>
</feature>
<evidence type="ECO:0000313" key="2">
    <source>
        <dbReference type="EMBL" id="GCB19357.1"/>
    </source>
</evidence>
<accession>A0A401KJ96</accession>
<name>A0A401KJ96_ASPAW</name>
<feature type="region of interest" description="Disordered" evidence="1">
    <location>
        <begin position="45"/>
        <end position="87"/>
    </location>
</feature>
<keyword evidence="3" id="KW-1185">Reference proteome</keyword>
<organism evidence="2 3">
    <name type="scientific">Aspergillus awamori</name>
    <name type="common">Black koji mold</name>
    <dbReference type="NCBI Taxonomy" id="105351"/>
    <lineage>
        <taxon>Eukaryota</taxon>
        <taxon>Fungi</taxon>
        <taxon>Dikarya</taxon>
        <taxon>Ascomycota</taxon>
        <taxon>Pezizomycotina</taxon>
        <taxon>Eurotiomycetes</taxon>
        <taxon>Eurotiomycetidae</taxon>
        <taxon>Eurotiales</taxon>
        <taxon>Aspergillaceae</taxon>
        <taxon>Aspergillus</taxon>
    </lineage>
</organism>
<dbReference type="AlphaFoldDB" id="A0A401KJ96"/>
<evidence type="ECO:0000256" key="1">
    <source>
        <dbReference type="SAM" id="MobiDB-lite"/>
    </source>
</evidence>
<gene>
    <name evidence="2" type="ORF">AAWM_02242</name>
</gene>
<protein>
    <submittedName>
        <fullName evidence="2">Uncharacterized protein</fullName>
    </submittedName>
</protein>
<proteinExistence type="predicted"/>
<dbReference type="EMBL" id="BDHI01000002">
    <property type="protein sequence ID" value="GCB19357.1"/>
    <property type="molecule type" value="Genomic_DNA"/>
</dbReference>
<sequence>MSYSVGTTEPVPMEICADGMYTRDHSPGHVEQTMNAEDLASDMMDTREDETYDGERYPGYSGRESDNQMTNGPTEDSGEMDGITGSDAILYDSIATTPPMYQRPEMFHNFDHRSNMGPLPSQEAEASSARHDNQTEIDVPMPDADASSHEEVRTIKFTIEVTISPASF</sequence>
<comment type="caution">
    <text evidence="2">The sequence shown here is derived from an EMBL/GenBank/DDBJ whole genome shotgun (WGS) entry which is preliminary data.</text>
</comment>
<reference evidence="2 3" key="1">
    <citation type="submission" date="2016-09" db="EMBL/GenBank/DDBJ databases">
        <title>Aspergillus awamori IFM 58123T.</title>
        <authorList>
            <person name="Kusuya Y."/>
            <person name="Shimizu M."/>
            <person name="Takahashi H."/>
            <person name="Yaguchi T."/>
        </authorList>
    </citation>
    <scope>NUCLEOTIDE SEQUENCE [LARGE SCALE GENOMIC DNA]</scope>
    <source>
        <strain evidence="2 3">IFM 58123</strain>
    </source>
</reference>